<evidence type="ECO:0000256" key="1">
    <source>
        <dbReference type="ARBA" id="ARBA00008903"/>
    </source>
</evidence>
<dbReference type="AlphaFoldDB" id="A0A1D6KWZ1"/>
<feature type="region of interest" description="Disordered" evidence="2">
    <location>
        <begin position="217"/>
        <end position="240"/>
    </location>
</feature>
<dbReference type="InterPro" id="IPR023401">
    <property type="entry name" value="ODC_N"/>
</dbReference>
<name>A0A1D6KWZ1_MAIZE</name>
<dbReference type="InterPro" id="IPR036291">
    <property type="entry name" value="NAD(P)-bd_dom_sf"/>
</dbReference>
<evidence type="ECO:0000313" key="3">
    <source>
        <dbReference type="EMBL" id="ONM06980.1"/>
    </source>
</evidence>
<dbReference type="InterPro" id="IPR003462">
    <property type="entry name" value="ODC_Mu_crystall"/>
</dbReference>
<dbReference type="EMBL" id="CM007647">
    <property type="protein sequence ID" value="ONM06980.1"/>
    <property type="molecule type" value="Genomic_DNA"/>
</dbReference>
<dbReference type="PANTHER" id="PTHR13812:SF19">
    <property type="entry name" value="KETIMINE REDUCTASE MU-CRYSTALLIN"/>
    <property type="match status" value="1"/>
</dbReference>
<protein>
    <submittedName>
        <fullName evidence="3">NAD(P)-binding Rossmann-fold superfamily protein</fullName>
    </submittedName>
</protein>
<accession>A0A1D6KWZ1</accession>
<sequence>MTDDKETTASTRLSLRLGRVVVMQSPSCSSSSSAAAHPRHIMLTEAEKEAKRLRRVLANRESAQQTILRRQVCTRDDPTPPRDLAHPELSAGIQCPQHVSIPLPTAPSTALLLMPSWCTHPSLPYFALKADTSFPSNSSCLPSVHAAVSLFSAATGAPLASVDSSALTLLRTAAVSALAASLLASPSRPPSVLALEIWRFSFHVPWVRTAERRAERRAERGMAAGDGCQTRGDGERGDGRRRWRLVMGARRAEMADRDGGW</sequence>
<proteinExistence type="inferred from homology"/>
<dbReference type="SUPFAM" id="SSF51735">
    <property type="entry name" value="NAD(P)-binding Rossmann-fold domains"/>
    <property type="match status" value="1"/>
</dbReference>
<dbReference type="Pfam" id="PF02423">
    <property type="entry name" value="OCD_Mu_crystall"/>
    <property type="match status" value="1"/>
</dbReference>
<gene>
    <name evidence="3" type="ORF">ZEAMMB73_Zm00001d033212</name>
</gene>
<dbReference type="ExpressionAtlas" id="A0A1D6KWZ1">
    <property type="expression patterns" value="baseline and differential"/>
</dbReference>
<dbReference type="Gene3D" id="3.30.1780.10">
    <property type="entry name" value="ornithine cyclodeaminase, domain 1"/>
    <property type="match status" value="1"/>
</dbReference>
<organism evidence="3">
    <name type="scientific">Zea mays</name>
    <name type="common">Maize</name>
    <dbReference type="NCBI Taxonomy" id="4577"/>
    <lineage>
        <taxon>Eukaryota</taxon>
        <taxon>Viridiplantae</taxon>
        <taxon>Streptophyta</taxon>
        <taxon>Embryophyta</taxon>
        <taxon>Tracheophyta</taxon>
        <taxon>Spermatophyta</taxon>
        <taxon>Magnoliopsida</taxon>
        <taxon>Liliopsida</taxon>
        <taxon>Poales</taxon>
        <taxon>Poaceae</taxon>
        <taxon>PACMAD clade</taxon>
        <taxon>Panicoideae</taxon>
        <taxon>Andropogonodae</taxon>
        <taxon>Andropogoneae</taxon>
        <taxon>Tripsacinae</taxon>
        <taxon>Zea</taxon>
    </lineage>
</organism>
<dbReference type="STRING" id="4577.A0A1D6KWZ1"/>
<evidence type="ECO:0000256" key="2">
    <source>
        <dbReference type="SAM" id="MobiDB-lite"/>
    </source>
</evidence>
<reference evidence="3" key="1">
    <citation type="submission" date="2015-12" db="EMBL/GenBank/DDBJ databases">
        <title>Update maize B73 reference genome by single molecule sequencing technologies.</title>
        <authorList>
            <consortium name="Maize Genome Sequencing Project"/>
            <person name="Ware D."/>
        </authorList>
    </citation>
    <scope>NUCLEOTIDE SEQUENCE [LARGE SCALE GENOMIC DNA]</scope>
    <source>
        <tissue evidence="3">Seedling</tissue>
    </source>
</reference>
<dbReference type="InParanoid" id="A0A1D6KWZ1"/>
<comment type="similarity">
    <text evidence="1">Belongs to the ornithine cyclodeaminase/mu-crystallin family.</text>
</comment>
<dbReference type="PANTHER" id="PTHR13812">
    <property type="entry name" value="KETIMINE REDUCTASE MU-CRYSTALLIN"/>
    <property type="match status" value="1"/>
</dbReference>
<dbReference type="FunFam" id="3.30.1780.10:FF:000019">
    <property type="entry name" value="NAD(P)-binding Rossmann-fold superfamily protein"/>
    <property type="match status" value="1"/>
</dbReference>